<dbReference type="EMBL" id="JBBJBU010000013">
    <property type="protein sequence ID" value="KAK7203133.1"/>
    <property type="molecule type" value="Genomic_DNA"/>
</dbReference>
<keyword evidence="3" id="KW-1185">Reference proteome</keyword>
<evidence type="ECO:0000313" key="2">
    <source>
        <dbReference type="EMBL" id="KAK7203133.1"/>
    </source>
</evidence>
<dbReference type="PANTHER" id="PTHR42055:SF1">
    <property type="entry name" value="YALI0E03476P"/>
    <property type="match status" value="1"/>
</dbReference>
<feature type="compositionally biased region" description="Low complexity" evidence="1">
    <location>
        <begin position="48"/>
        <end position="70"/>
    </location>
</feature>
<sequence length="624" mass="69317">MAFSPSSSFIRKSIFVHLRAYFRGRRLFTILVVALLSLVSLSVYSSSSRNAGFRSSSRGRGRFSSSHFLSKSNDLSTPASDPAPMNNYIPSSSWETPFSFSVSTADSDVAVIPQQLDRCPIYSFFDEAEFAALGVNVTIERAVLERWKRAIWAYGFMPVVLTTEDSKKNPRFNELEAIPSLRAHKKIDTLKYLAWSTAPTGILANHRIFPFTTKPNQNELKHLRECQFGLLTVYKDLGSDFVTGANKAVDEFVANAFTTGHRGNIAGYVDEIVIVEPKIGVFVHYTEEFVESTYKNMPPELLPDVINAHMHNNWLSRFSDGIEIVEPFPSTDRILHYPALSTAYALTVCPPEELEQFCPPGKEKCYKCNSNLPSGFIKFAEVIGRTKSAFKFVTVPHPLTHLALTYSTANPLSADFVRRKTTRDAFTKAVTDEIVEEGVGAPDRMLELKKLAAANYEVLDDQYYAIWEAQLDMSPACALDNYFEWALGFSFGGVLRNSGSSQADDDDAETSTSTTPGKSSVDSPASPFSVLSIQLDQCLPASEAKQLHKDAEAIGRPSRNGVPPPLQPTKDVINAARNGVLSTTAAMKRTRKMIEGWNLADAELWRFVRAMNERASQEPAVWLT</sequence>
<dbReference type="PANTHER" id="PTHR42055">
    <property type="entry name" value="YALI0E03476P"/>
    <property type="match status" value="1"/>
</dbReference>
<name>A0ABR1F230_9ASCO</name>
<dbReference type="GeneID" id="90040955"/>
<reference evidence="2 3" key="1">
    <citation type="submission" date="2024-03" db="EMBL/GenBank/DDBJ databases">
        <title>Genome-scale model development and genomic sequencing of the oleaginous clade Lipomyces.</title>
        <authorList>
            <consortium name="Lawrence Berkeley National Laboratory"/>
            <person name="Czajka J.J."/>
            <person name="Han Y."/>
            <person name="Kim J."/>
            <person name="Mondo S.J."/>
            <person name="Hofstad B.A."/>
            <person name="Robles A."/>
            <person name="Haridas S."/>
            <person name="Riley R."/>
            <person name="LaButti K."/>
            <person name="Pangilinan J."/>
            <person name="Andreopoulos W."/>
            <person name="Lipzen A."/>
            <person name="Yan J."/>
            <person name="Wang M."/>
            <person name="Ng V."/>
            <person name="Grigoriev I.V."/>
            <person name="Spatafora J.W."/>
            <person name="Magnuson J.K."/>
            <person name="Baker S.E."/>
            <person name="Pomraning K.R."/>
        </authorList>
    </citation>
    <scope>NUCLEOTIDE SEQUENCE [LARGE SCALE GENOMIC DNA]</scope>
    <source>
        <strain evidence="2 3">Phaff 52-87</strain>
    </source>
</reference>
<proteinExistence type="predicted"/>
<feature type="region of interest" description="Disordered" evidence="1">
    <location>
        <begin position="48"/>
        <end position="81"/>
    </location>
</feature>
<gene>
    <name evidence="2" type="ORF">BZA70DRAFT_82396</name>
</gene>
<evidence type="ECO:0000256" key="1">
    <source>
        <dbReference type="SAM" id="MobiDB-lite"/>
    </source>
</evidence>
<organism evidence="2 3">
    <name type="scientific">Myxozyma melibiosi</name>
    <dbReference type="NCBI Taxonomy" id="54550"/>
    <lineage>
        <taxon>Eukaryota</taxon>
        <taxon>Fungi</taxon>
        <taxon>Dikarya</taxon>
        <taxon>Ascomycota</taxon>
        <taxon>Saccharomycotina</taxon>
        <taxon>Lipomycetes</taxon>
        <taxon>Lipomycetales</taxon>
        <taxon>Lipomycetaceae</taxon>
        <taxon>Myxozyma</taxon>
    </lineage>
</organism>
<evidence type="ECO:0000313" key="3">
    <source>
        <dbReference type="Proteomes" id="UP001498771"/>
    </source>
</evidence>
<protein>
    <submittedName>
        <fullName evidence="2">Uncharacterized protein</fullName>
    </submittedName>
</protein>
<dbReference type="RefSeq" id="XP_064766166.1">
    <property type="nucleotide sequence ID" value="XM_064915443.1"/>
</dbReference>
<feature type="region of interest" description="Disordered" evidence="1">
    <location>
        <begin position="498"/>
        <end position="525"/>
    </location>
</feature>
<accession>A0ABR1F230</accession>
<dbReference type="Proteomes" id="UP001498771">
    <property type="component" value="Unassembled WGS sequence"/>
</dbReference>
<comment type="caution">
    <text evidence="2">The sequence shown here is derived from an EMBL/GenBank/DDBJ whole genome shotgun (WGS) entry which is preliminary data.</text>
</comment>